<dbReference type="STRING" id="94208.A0A2S4LAF2"/>
<dbReference type="GO" id="GO:0006094">
    <property type="term" value="P:gluconeogenesis"/>
    <property type="evidence" value="ECO:0007669"/>
    <property type="project" value="UniProtKB-UniPathway"/>
</dbReference>
<dbReference type="UniPathway" id="UPA00138"/>
<sequence length="157" mass="17456">MAASPPRRRLIGLSTKTYLSFSRTRDFTHFVSPAETVAQLKSSPVPIWPGAQDCHWDDRGAFTGEVTRRRSARRACASSRWDTQSGGGHSARSTYYRALLESETSSVLEAEGVVYGGSPGQARTRLEVGQRAGWMFLGRFGYDPERFVKTIHEVIEA</sequence>
<gene>
    <name evidence="1" type="ORF">TPAR_00408</name>
</gene>
<comment type="caution">
    <text evidence="1">The sequence shown here is derived from an EMBL/GenBank/DDBJ whole genome shotgun (WGS) entry which is preliminary data.</text>
</comment>
<keyword evidence="1" id="KW-0413">Isomerase</keyword>
<evidence type="ECO:0000313" key="2">
    <source>
        <dbReference type="Proteomes" id="UP000237481"/>
    </source>
</evidence>
<dbReference type="EMBL" id="PKSG01000042">
    <property type="protein sequence ID" value="POR39399.1"/>
    <property type="molecule type" value="Genomic_DNA"/>
</dbReference>
<dbReference type="InterPro" id="IPR013785">
    <property type="entry name" value="Aldolase_TIM"/>
</dbReference>
<accession>A0A2S4LAF2</accession>
<dbReference type="InterPro" id="IPR035990">
    <property type="entry name" value="TIM_sf"/>
</dbReference>
<organism evidence="1 2">
    <name type="scientific">Tolypocladium paradoxum</name>
    <dbReference type="NCBI Taxonomy" id="94208"/>
    <lineage>
        <taxon>Eukaryota</taxon>
        <taxon>Fungi</taxon>
        <taxon>Dikarya</taxon>
        <taxon>Ascomycota</taxon>
        <taxon>Pezizomycotina</taxon>
        <taxon>Sordariomycetes</taxon>
        <taxon>Hypocreomycetidae</taxon>
        <taxon>Hypocreales</taxon>
        <taxon>Ophiocordycipitaceae</taxon>
        <taxon>Tolypocladium</taxon>
    </lineage>
</organism>
<dbReference type="GO" id="GO:0006096">
    <property type="term" value="P:glycolytic process"/>
    <property type="evidence" value="ECO:0007669"/>
    <property type="project" value="UniProtKB-UniPathway"/>
</dbReference>
<name>A0A2S4LAF2_9HYPO</name>
<dbReference type="OrthoDB" id="6715177at2759"/>
<dbReference type="Proteomes" id="UP000237481">
    <property type="component" value="Unassembled WGS sequence"/>
</dbReference>
<proteinExistence type="predicted"/>
<dbReference type="GO" id="GO:0004807">
    <property type="term" value="F:triose-phosphate isomerase activity"/>
    <property type="evidence" value="ECO:0007669"/>
    <property type="project" value="InterPro"/>
</dbReference>
<dbReference type="AlphaFoldDB" id="A0A2S4LAF2"/>
<dbReference type="SUPFAM" id="SSF51351">
    <property type="entry name" value="Triosephosphate isomerase (TIM)"/>
    <property type="match status" value="1"/>
</dbReference>
<dbReference type="Gene3D" id="3.20.20.70">
    <property type="entry name" value="Aldolase class I"/>
    <property type="match status" value="1"/>
</dbReference>
<dbReference type="UniPathway" id="UPA00109">
    <property type="reaction ID" value="UER00189"/>
</dbReference>
<reference evidence="1 2" key="1">
    <citation type="submission" date="2018-01" db="EMBL/GenBank/DDBJ databases">
        <title>Harnessing the power of phylogenomics to disentangle the directionality and signatures of interkingdom host jumping in the parasitic fungal genus Tolypocladium.</title>
        <authorList>
            <person name="Quandt C.A."/>
            <person name="Patterson W."/>
            <person name="Spatafora J.W."/>
        </authorList>
    </citation>
    <scope>NUCLEOTIDE SEQUENCE [LARGE SCALE GENOMIC DNA]</scope>
    <source>
        <strain evidence="1 2">NRBC 100945</strain>
    </source>
</reference>
<keyword evidence="2" id="KW-1185">Reference proteome</keyword>
<protein>
    <submittedName>
        <fullName evidence="1">Triosephosphate isomerase</fullName>
    </submittedName>
</protein>
<evidence type="ECO:0000313" key="1">
    <source>
        <dbReference type="EMBL" id="POR39399.1"/>
    </source>
</evidence>